<feature type="domain" description="HTH asnC-type" evidence="4">
    <location>
        <begin position="14"/>
        <end position="74"/>
    </location>
</feature>
<dbReference type="InterPro" id="IPR000485">
    <property type="entry name" value="AsnC-type_HTH_dom"/>
</dbReference>
<dbReference type="Pfam" id="PF13404">
    <property type="entry name" value="HTH_AsnC-type"/>
    <property type="match status" value="1"/>
</dbReference>
<evidence type="ECO:0000313" key="6">
    <source>
        <dbReference type="Proteomes" id="UP000620127"/>
    </source>
</evidence>
<dbReference type="InterPro" id="IPR036388">
    <property type="entry name" value="WH-like_DNA-bd_sf"/>
</dbReference>
<protein>
    <submittedName>
        <fullName evidence="5">AsnC family transcriptional regulator</fullName>
    </submittedName>
</protein>
<name>A0ABQ2XP45_9BURK</name>
<dbReference type="PRINTS" id="PR00033">
    <property type="entry name" value="HTHASNC"/>
</dbReference>
<keyword evidence="1" id="KW-0805">Transcription regulation</keyword>
<gene>
    <name evidence="5" type="ORF">GCM10011282_34710</name>
</gene>
<dbReference type="EMBL" id="BMYT01000008">
    <property type="protein sequence ID" value="GGX25814.1"/>
    <property type="molecule type" value="Genomic_DNA"/>
</dbReference>
<dbReference type="InterPro" id="IPR036390">
    <property type="entry name" value="WH_DNA-bd_sf"/>
</dbReference>
<proteinExistence type="predicted"/>
<dbReference type="InterPro" id="IPR011008">
    <property type="entry name" value="Dimeric_a/b-barrel"/>
</dbReference>
<dbReference type="InterPro" id="IPR019887">
    <property type="entry name" value="Tscrpt_reg_AsnC/Lrp_C"/>
</dbReference>
<sequence length="156" mass="17381">MPETTKNFTMSQVLDALDQQIIDLLKVNARLPIVAMAKALGCARSTAQLRLKSLEDRGIISGYTVDISVNRSRPSIQAMVLISIESQHEPEIMRALTKRHEIIKLYTVSGRYDLCAMLSTESTHELDAVIDKIRLIKGVVDTFSTILLSTKLDRPA</sequence>
<comment type="caution">
    <text evidence="5">The sequence shown here is derived from an EMBL/GenBank/DDBJ whole genome shotgun (WGS) entry which is preliminary data.</text>
</comment>
<evidence type="ECO:0000256" key="2">
    <source>
        <dbReference type="ARBA" id="ARBA00023125"/>
    </source>
</evidence>
<dbReference type="Gene3D" id="1.10.10.10">
    <property type="entry name" value="Winged helix-like DNA-binding domain superfamily/Winged helix DNA-binding domain"/>
    <property type="match status" value="1"/>
</dbReference>
<keyword evidence="2" id="KW-0238">DNA-binding</keyword>
<dbReference type="InterPro" id="IPR019888">
    <property type="entry name" value="Tscrpt_reg_AsnC-like"/>
</dbReference>
<dbReference type="Proteomes" id="UP000620127">
    <property type="component" value="Unassembled WGS sequence"/>
</dbReference>
<dbReference type="PANTHER" id="PTHR30154:SF34">
    <property type="entry name" value="TRANSCRIPTIONAL REGULATOR AZLB"/>
    <property type="match status" value="1"/>
</dbReference>
<dbReference type="SUPFAM" id="SSF54909">
    <property type="entry name" value="Dimeric alpha+beta barrel"/>
    <property type="match status" value="1"/>
</dbReference>
<reference evidence="6" key="1">
    <citation type="journal article" date="2019" name="Int. J. Syst. Evol. Microbiol.">
        <title>The Global Catalogue of Microorganisms (GCM) 10K type strain sequencing project: providing services to taxonomists for standard genome sequencing and annotation.</title>
        <authorList>
            <consortium name="The Broad Institute Genomics Platform"/>
            <consortium name="The Broad Institute Genome Sequencing Center for Infectious Disease"/>
            <person name="Wu L."/>
            <person name="Ma J."/>
        </authorList>
    </citation>
    <scope>NUCLEOTIDE SEQUENCE [LARGE SCALE GENOMIC DNA]</scope>
    <source>
        <strain evidence="6">KCTC 23916</strain>
    </source>
</reference>
<evidence type="ECO:0000256" key="3">
    <source>
        <dbReference type="ARBA" id="ARBA00023163"/>
    </source>
</evidence>
<dbReference type="PANTHER" id="PTHR30154">
    <property type="entry name" value="LEUCINE-RESPONSIVE REGULATORY PROTEIN"/>
    <property type="match status" value="1"/>
</dbReference>
<keyword evidence="6" id="KW-1185">Reference proteome</keyword>
<evidence type="ECO:0000256" key="1">
    <source>
        <dbReference type="ARBA" id="ARBA00023015"/>
    </source>
</evidence>
<dbReference type="SUPFAM" id="SSF46785">
    <property type="entry name" value="Winged helix' DNA-binding domain"/>
    <property type="match status" value="1"/>
</dbReference>
<dbReference type="Gene3D" id="3.30.70.920">
    <property type="match status" value="1"/>
</dbReference>
<keyword evidence="3" id="KW-0804">Transcription</keyword>
<evidence type="ECO:0000259" key="4">
    <source>
        <dbReference type="PROSITE" id="PS50956"/>
    </source>
</evidence>
<dbReference type="PROSITE" id="PS50956">
    <property type="entry name" value="HTH_ASNC_2"/>
    <property type="match status" value="1"/>
</dbReference>
<accession>A0ABQ2XP45</accession>
<dbReference type="SMART" id="SM00344">
    <property type="entry name" value="HTH_ASNC"/>
    <property type="match status" value="1"/>
</dbReference>
<dbReference type="Pfam" id="PF01037">
    <property type="entry name" value="AsnC_trans_reg"/>
    <property type="match status" value="1"/>
</dbReference>
<organism evidence="5 6">
    <name type="scientific">Undibacterium macrobrachii</name>
    <dbReference type="NCBI Taxonomy" id="1119058"/>
    <lineage>
        <taxon>Bacteria</taxon>
        <taxon>Pseudomonadati</taxon>
        <taxon>Pseudomonadota</taxon>
        <taxon>Betaproteobacteria</taxon>
        <taxon>Burkholderiales</taxon>
        <taxon>Oxalobacteraceae</taxon>
        <taxon>Undibacterium</taxon>
    </lineage>
</organism>
<evidence type="ECO:0000313" key="5">
    <source>
        <dbReference type="EMBL" id="GGX25814.1"/>
    </source>
</evidence>